<proteinExistence type="predicted"/>
<name>A0A0F9H5A8_9ZZZZ</name>
<evidence type="ECO:0000313" key="1">
    <source>
        <dbReference type="EMBL" id="KKL76795.1"/>
    </source>
</evidence>
<evidence type="ECO:0008006" key="2">
    <source>
        <dbReference type="Google" id="ProtNLM"/>
    </source>
</evidence>
<dbReference type="AlphaFoldDB" id="A0A0F9H5A8"/>
<comment type="caution">
    <text evidence="1">The sequence shown here is derived from an EMBL/GenBank/DDBJ whole genome shotgun (WGS) entry which is preliminary data.</text>
</comment>
<dbReference type="EMBL" id="LAZR01023940">
    <property type="protein sequence ID" value="KKL76795.1"/>
    <property type="molecule type" value="Genomic_DNA"/>
</dbReference>
<organism evidence="1">
    <name type="scientific">marine sediment metagenome</name>
    <dbReference type="NCBI Taxonomy" id="412755"/>
    <lineage>
        <taxon>unclassified sequences</taxon>
        <taxon>metagenomes</taxon>
        <taxon>ecological metagenomes</taxon>
    </lineage>
</organism>
<accession>A0A0F9H5A8</accession>
<reference evidence="1" key="1">
    <citation type="journal article" date="2015" name="Nature">
        <title>Complex archaea that bridge the gap between prokaryotes and eukaryotes.</title>
        <authorList>
            <person name="Spang A."/>
            <person name="Saw J.H."/>
            <person name="Jorgensen S.L."/>
            <person name="Zaremba-Niedzwiedzka K."/>
            <person name="Martijn J."/>
            <person name="Lind A.E."/>
            <person name="van Eijk R."/>
            <person name="Schleper C."/>
            <person name="Guy L."/>
            <person name="Ettema T.J."/>
        </authorList>
    </citation>
    <scope>NUCLEOTIDE SEQUENCE</scope>
</reference>
<sequence length="427" mass="44230">MAKQNNTKSSKKNRMNRLTLLKVTPLLALGMLILILASCTTVDGNKATLVLSTPSPYQAKTLLPDIDMTPASYDFTGTGPGGAAFSFIDSQPPVMASNLEPGDWTITVNAKNAAGNVIAMGEQSATLFPGQSQTLNIIVSPIEGYGSIDITTYWTDADTYDPSISAELIPVTGSPIVLVFPIAPPGTATYTGTSIPTGYQTLVVQLFDSGVLTMGAVEVVRVVEGQTTSGTYEFYDINQLGSIAVNITPEMNDPITVTMSGQVAEIEAGGSMTVDASVPIETGNVVYVWYINGDAVATGASYTTAADLSVGVYRLDVVAFTPDASRAGSTTHTFNVVDNVPSISSITSSTADGTYTADNIIDVTVTFNENVTLDDTALLDVTLDTGAVVTITGPAGPAATFNGTYTVAAGDTSLDLDSTAVNLSAGT</sequence>
<protein>
    <recommendedName>
        <fullName evidence="2">Bacterial Ig-like domain-containing protein</fullName>
    </recommendedName>
</protein>
<feature type="non-terminal residue" evidence="1">
    <location>
        <position position="427"/>
    </location>
</feature>
<gene>
    <name evidence="1" type="ORF">LCGC14_2041330</name>
</gene>